<evidence type="ECO:0000313" key="2">
    <source>
        <dbReference type="EMBL" id="STX30721.1"/>
    </source>
</evidence>
<dbReference type="EMBL" id="LNXT01000013">
    <property type="protein sequence ID" value="KTC73781.1"/>
    <property type="molecule type" value="Genomic_DNA"/>
</dbReference>
<reference evidence="2 4" key="2">
    <citation type="submission" date="2018-06" db="EMBL/GenBank/DDBJ databases">
        <authorList>
            <consortium name="Pathogen Informatics"/>
            <person name="Doyle S."/>
        </authorList>
    </citation>
    <scope>NUCLEOTIDE SEQUENCE [LARGE SCALE GENOMIC DNA]</scope>
    <source>
        <strain evidence="2 4">NCTC12437</strain>
    </source>
</reference>
<evidence type="ECO:0000313" key="4">
    <source>
        <dbReference type="Proteomes" id="UP000255066"/>
    </source>
</evidence>
<organism evidence="2 4">
    <name type="scientific">Legionella birminghamensis</name>
    <dbReference type="NCBI Taxonomy" id="28083"/>
    <lineage>
        <taxon>Bacteria</taxon>
        <taxon>Pseudomonadati</taxon>
        <taxon>Pseudomonadota</taxon>
        <taxon>Gammaproteobacteria</taxon>
        <taxon>Legionellales</taxon>
        <taxon>Legionellaceae</taxon>
        <taxon>Legionella</taxon>
    </lineage>
</organism>
<evidence type="ECO:0000313" key="1">
    <source>
        <dbReference type="EMBL" id="KTC73781.1"/>
    </source>
</evidence>
<protein>
    <submittedName>
        <fullName evidence="2">Uncharacterized protein</fullName>
    </submittedName>
</protein>
<name>A0A378I7X5_9GAMM</name>
<dbReference type="EMBL" id="UGNW01000001">
    <property type="protein sequence ID" value="STX30721.1"/>
    <property type="molecule type" value="Genomic_DNA"/>
</dbReference>
<keyword evidence="3" id="KW-1185">Reference proteome</keyword>
<proteinExistence type="predicted"/>
<sequence length="54" mass="5906">MDPAVKAAGIRQILAAGIRQGLRRRIRVRTYPEVSAGHTALLFAMLAKAFQLNS</sequence>
<dbReference type="Proteomes" id="UP000054735">
    <property type="component" value="Unassembled WGS sequence"/>
</dbReference>
<accession>A0A378I7X5</accession>
<dbReference type="Proteomes" id="UP000255066">
    <property type="component" value="Unassembled WGS sequence"/>
</dbReference>
<dbReference type="STRING" id="28083.Lbir_1043"/>
<gene>
    <name evidence="1" type="ORF">Lbir_1043</name>
    <name evidence="2" type="ORF">NCTC12437_00482</name>
</gene>
<reference evidence="1 3" key="1">
    <citation type="submission" date="2015-11" db="EMBL/GenBank/DDBJ databases">
        <title>Genomic analysis of 38 Legionella species identifies large and diverse effector repertoires.</title>
        <authorList>
            <person name="Burstein D."/>
            <person name="Amaro F."/>
            <person name="Zusman T."/>
            <person name="Lifshitz Z."/>
            <person name="Cohen O."/>
            <person name="Gilbert J.A."/>
            <person name="Pupko T."/>
            <person name="Shuman H.A."/>
            <person name="Segal G."/>
        </authorList>
    </citation>
    <scope>NUCLEOTIDE SEQUENCE [LARGE SCALE GENOMIC DNA]</scope>
    <source>
        <strain evidence="1 3">CDC#1407-AL-14</strain>
    </source>
</reference>
<evidence type="ECO:0000313" key="3">
    <source>
        <dbReference type="Proteomes" id="UP000054735"/>
    </source>
</evidence>
<dbReference type="AlphaFoldDB" id="A0A378I7X5"/>